<reference evidence="1 2" key="1">
    <citation type="journal article" date="2010" name="Stand. Genomic Sci.">
        <title>Complete genome sequence of Methanoplanus petrolearius type strain (SEBR 4847).</title>
        <authorList>
            <person name="Brambilla E."/>
            <person name="Djao O.D."/>
            <person name="Daligault H."/>
            <person name="Lapidus A."/>
            <person name="Lucas S."/>
            <person name="Hammon N."/>
            <person name="Nolan M."/>
            <person name="Tice H."/>
            <person name="Cheng J.F."/>
            <person name="Han C."/>
            <person name="Tapia R."/>
            <person name="Goodwin L."/>
            <person name="Pitluck S."/>
            <person name="Liolios K."/>
            <person name="Ivanova N."/>
            <person name="Mavromatis K."/>
            <person name="Mikhailova N."/>
            <person name="Pati A."/>
            <person name="Chen A."/>
            <person name="Palaniappan K."/>
            <person name="Land M."/>
            <person name="Hauser L."/>
            <person name="Chang Y.J."/>
            <person name="Jeffries C.D."/>
            <person name="Rohde M."/>
            <person name="Spring S."/>
            <person name="Sikorski J."/>
            <person name="Goker M."/>
            <person name="Woyke T."/>
            <person name="Bristow J."/>
            <person name="Eisen J.A."/>
            <person name="Markowitz V."/>
            <person name="Hugenholtz P."/>
            <person name="Kyrpides N.C."/>
            <person name="Klenk H.P."/>
        </authorList>
    </citation>
    <scope>NUCLEOTIDE SEQUENCE [LARGE SCALE GENOMIC DNA]</scope>
    <source>
        <strain evidence="2">DSM 11571 / OCM 486 / SEBR 4847</strain>
    </source>
</reference>
<dbReference type="GeneID" id="9744771"/>
<dbReference type="eggNOG" id="arCOG09449">
    <property type="taxonomic scope" value="Archaea"/>
</dbReference>
<dbReference type="Proteomes" id="UP000006565">
    <property type="component" value="Chromosome"/>
</dbReference>
<dbReference type="AlphaFoldDB" id="E1RD50"/>
<protein>
    <submittedName>
        <fullName evidence="1">Uncharacterized protein</fullName>
    </submittedName>
</protein>
<sequence>MDGLRHTGHNITAPFSICYSPENGYCASKGESLNMKLEIVPDDGFREPVDVKIRIRVPDPAVGIFTIYNQVHDLGVHSYPYTPMCFTQALDPDNPPEGYEFIKKAYAAAKKMKIDAVDVHVDVTASGGGFVREEKPVYRVNF</sequence>
<dbReference type="HOGENOM" id="CLU_1811458_0_0_2"/>
<gene>
    <name evidence="1" type="ordered locus">Mpet_2286</name>
</gene>
<dbReference type="OrthoDB" id="111330at2157"/>
<accession>E1RD50</accession>
<organism evidence="1 2">
    <name type="scientific">Methanolacinia petrolearia (strain DSM 11571 / OCM 486 / SEBR 4847)</name>
    <name type="common">Methanoplanus petrolearius</name>
    <dbReference type="NCBI Taxonomy" id="679926"/>
    <lineage>
        <taxon>Archaea</taxon>
        <taxon>Methanobacteriati</taxon>
        <taxon>Methanobacteriota</taxon>
        <taxon>Stenosarchaea group</taxon>
        <taxon>Methanomicrobia</taxon>
        <taxon>Methanomicrobiales</taxon>
        <taxon>Methanomicrobiaceae</taxon>
        <taxon>Methanolacinia</taxon>
    </lineage>
</organism>
<keyword evidence="2" id="KW-1185">Reference proteome</keyword>
<proteinExistence type="predicted"/>
<dbReference type="EMBL" id="CP002117">
    <property type="protein sequence ID" value="ADN37033.1"/>
    <property type="molecule type" value="Genomic_DNA"/>
</dbReference>
<dbReference type="RefSeq" id="WP_013330210.1">
    <property type="nucleotide sequence ID" value="NC_014507.1"/>
</dbReference>
<evidence type="ECO:0000313" key="2">
    <source>
        <dbReference type="Proteomes" id="UP000006565"/>
    </source>
</evidence>
<evidence type="ECO:0000313" key="1">
    <source>
        <dbReference type="EMBL" id="ADN37033.1"/>
    </source>
</evidence>
<name>E1RD50_METP4</name>
<dbReference type="KEGG" id="mpi:Mpet_2286"/>